<dbReference type="PANTHER" id="PTHR10855:SF1">
    <property type="entry name" value="26S PROTEASOME NON-ATPASE REGULATORY SUBUNIT 12"/>
    <property type="match status" value="1"/>
</dbReference>
<dbReference type="FunCoup" id="G4TB70">
    <property type="interactions" value="677"/>
</dbReference>
<evidence type="ECO:0000313" key="5">
    <source>
        <dbReference type="Proteomes" id="UP000007148"/>
    </source>
</evidence>
<dbReference type="OrthoDB" id="268763at2759"/>
<protein>
    <submittedName>
        <fullName evidence="4">Probable RPN5-26S proteasome regulatory subunit</fullName>
    </submittedName>
</protein>
<dbReference type="InParanoid" id="G4TB70"/>
<organism evidence="4 5">
    <name type="scientific">Serendipita indica (strain DSM 11827)</name>
    <name type="common">Root endophyte fungus</name>
    <name type="synonym">Piriformospora indica</name>
    <dbReference type="NCBI Taxonomy" id="1109443"/>
    <lineage>
        <taxon>Eukaryota</taxon>
        <taxon>Fungi</taxon>
        <taxon>Dikarya</taxon>
        <taxon>Basidiomycota</taxon>
        <taxon>Agaricomycotina</taxon>
        <taxon>Agaricomycetes</taxon>
        <taxon>Sebacinales</taxon>
        <taxon>Serendipitaceae</taxon>
        <taxon>Serendipita</taxon>
    </lineage>
</organism>
<dbReference type="Pfam" id="PF01399">
    <property type="entry name" value="PCI"/>
    <property type="match status" value="1"/>
</dbReference>
<dbReference type="HOGENOM" id="CLU_033860_2_0_1"/>
<dbReference type="InterPro" id="IPR040134">
    <property type="entry name" value="PSMD12/CSN4"/>
</dbReference>
<evidence type="ECO:0000256" key="2">
    <source>
        <dbReference type="ARBA" id="ARBA00022942"/>
    </source>
</evidence>
<reference evidence="4 5" key="1">
    <citation type="journal article" date="2011" name="PLoS Pathog.">
        <title>Endophytic Life Strategies Decoded by Genome and Transcriptome Analyses of the Mutualistic Root Symbiont Piriformospora indica.</title>
        <authorList>
            <person name="Zuccaro A."/>
            <person name="Lahrmann U."/>
            <person name="Guldener U."/>
            <person name="Langen G."/>
            <person name="Pfiffi S."/>
            <person name="Biedenkopf D."/>
            <person name="Wong P."/>
            <person name="Samans B."/>
            <person name="Grimm C."/>
            <person name="Basiewicz M."/>
            <person name="Murat C."/>
            <person name="Martin F."/>
            <person name="Kogel K.H."/>
        </authorList>
    </citation>
    <scope>NUCLEOTIDE SEQUENCE [LARGE SCALE GENOMIC DNA]</scope>
    <source>
        <strain evidence="4 5">DSM 11827</strain>
    </source>
</reference>
<evidence type="ECO:0000313" key="4">
    <source>
        <dbReference type="EMBL" id="CCA68554.1"/>
    </source>
</evidence>
<dbReference type="Pfam" id="PF22241">
    <property type="entry name" value="PSMD12-CSN4_N"/>
    <property type="match status" value="1"/>
</dbReference>
<accession>G4TB70</accession>
<dbReference type="GO" id="GO:0008541">
    <property type="term" value="C:proteasome regulatory particle, lid subcomplex"/>
    <property type="evidence" value="ECO:0007669"/>
    <property type="project" value="TreeGrafter"/>
</dbReference>
<dbReference type="AlphaFoldDB" id="G4TB70"/>
<dbReference type="PANTHER" id="PTHR10855">
    <property type="entry name" value="26S PROTEASOME NON-ATPASE REGULATORY SUBUNIT 12/COP9 SIGNALOSOME COMPLEX SUBUNIT 4"/>
    <property type="match status" value="1"/>
</dbReference>
<dbReference type="FunFam" id="1.10.10.10:FF:000070">
    <property type="entry name" value="26S proteasome non-ATPase regulatory subunit 12"/>
    <property type="match status" value="1"/>
</dbReference>
<dbReference type="InterPro" id="IPR000717">
    <property type="entry name" value="PCI_dom"/>
</dbReference>
<dbReference type="SMART" id="SM00088">
    <property type="entry name" value="PINT"/>
    <property type="match status" value="1"/>
</dbReference>
<dbReference type="OMA" id="AENEMFK"/>
<dbReference type="STRING" id="1109443.G4TB70"/>
<dbReference type="PROSITE" id="PS50250">
    <property type="entry name" value="PCI"/>
    <property type="match status" value="1"/>
</dbReference>
<evidence type="ECO:0000259" key="3">
    <source>
        <dbReference type="PROSITE" id="PS50250"/>
    </source>
</evidence>
<keyword evidence="5" id="KW-1185">Reference proteome</keyword>
<dbReference type="GO" id="GO:0005737">
    <property type="term" value="C:cytoplasm"/>
    <property type="evidence" value="ECO:0007669"/>
    <property type="project" value="TreeGrafter"/>
</dbReference>
<dbReference type="EMBL" id="CAFZ01000035">
    <property type="protein sequence ID" value="CCA68554.1"/>
    <property type="molecule type" value="Genomic_DNA"/>
</dbReference>
<name>G4TB70_SERID</name>
<dbReference type="InterPro" id="IPR036388">
    <property type="entry name" value="WH-like_DNA-bd_sf"/>
</dbReference>
<dbReference type="Proteomes" id="UP000007148">
    <property type="component" value="Unassembled WGS sequence"/>
</dbReference>
<dbReference type="GO" id="GO:0005634">
    <property type="term" value="C:nucleus"/>
    <property type="evidence" value="ECO:0007669"/>
    <property type="project" value="UniProtKB-ARBA"/>
</dbReference>
<dbReference type="eggNOG" id="KOG1498">
    <property type="taxonomic scope" value="Eukaryota"/>
</dbReference>
<feature type="domain" description="PCI" evidence="3">
    <location>
        <begin position="264"/>
        <end position="440"/>
    </location>
</feature>
<dbReference type="InterPro" id="IPR036390">
    <property type="entry name" value="WH_DNA-bd_sf"/>
</dbReference>
<evidence type="ECO:0000256" key="1">
    <source>
        <dbReference type="ARBA" id="ARBA00006397"/>
    </source>
</evidence>
<dbReference type="Gene3D" id="1.10.10.10">
    <property type="entry name" value="Winged helix-like DNA-binding domain superfamily/Winged helix DNA-binding domain"/>
    <property type="match status" value="1"/>
</dbReference>
<dbReference type="SUPFAM" id="SSF46785">
    <property type="entry name" value="Winged helix' DNA-binding domain"/>
    <property type="match status" value="1"/>
</dbReference>
<sequence>MADPGKKQKDYSEEAKTAISAAWDQAKASGNYKASAEQLMALEKQTRNASDAPSTTLLVQAILSLAYDSKDQAYVLECLTVLSKKHGQFKTSVTTMVDQVMEWLPAIKEKEGIKTWLEWVGALRTVTEGKIFLETPRARVTLALALYHEGLANKPVEGSPTPAESLQTASDLLQELQVETYSSMELREKIEILLEQMRLLMLVARIKDEQAAAAGGLADGEADWVKMKVGGRKVNEGFINKPENKDLKLKFHELMIEHSLRHSAYLEVAKSFYKIWEMPSIQEDQDGAAQSALEHIVYYLILAPYDNEQSDMINRLYVDPALSKPRREAYYNLVKRFVTKELMRWSGIREFFGPILSASDVFNGPNGEKRLKDLHTRVTEHNIRVIAEYYSKISLQRLTDLLMLSRDETEEVLSRLVVSGMVWARIDRPAGIVTFRQKRSAEEVMNDWSSDMNKMLGLVDKAWMTMSAEVAARSVASKSHA</sequence>
<keyword evidence="2 4" id="KW-0647">Proteasome</keyword>
<proteinExistence type="inferred from homology"/>
<comment type="similarity">
    <text evidence="1">Belongs to the proteasome subunit p55 family.</text>
</comment>
<comment type="caution">
    <text evidence="4">The sequence shown here is derived from an EMBL/GenBank/DDBJ whole genome shotgun (WGS) entry which is preliminary data.</text>
</comment>
<gene>
    <name evidence="4" type="ORF">PIIN_02417</name>
</gene>
<dbReference type="InterPro" id="IPR054559">
    <property type="entry name" value="PSMD12-CSN4-like_N"/>
</dbReference>